<dbReference type="GO" id="GO:0008270">
    <property type="term" value="F:zinc ion binding"/>
    <property type="evidence" value="ECO:0007669"/>
    <property type="project" value="UniProtKB-KW"/>
</dbReference>
<evidence type="ECO:0000259" key="6">
    <source>
        <dbReference type="PROSITE" id="PS50188"/>
    </source>
</evidence>
<dbReference type="PANTHER" id="PTHR13363:SF5">
    <property type="entry name" value="E3 UBIQUITIN-PROTEIN LIGASE RNF123"/>
    <property type="match status" value="1"/>
</dbReference>
<dbReference type="Pfam" id="PF00622">
    <property type="entry name" value="SPRY"/>
    <property type="match status" value="2"/>
</dbReference>
<sequence length="2327" mass="256944">MHTQFGISYHNKLTKAFENLYIRLAKMVASPSSSLLLKKRALNMWCISFHDASLLRNSAILHTLGELLQHEANIQQMSHRDMATDDAISCSAHGVPPSLTLPPRLRPVEKLVHMATAGYNVHQACWHVFSWLCKQFMANDDHRAVLNELRPSASSKALACASPRKRLSLPPKLIVSTLEESIDHMYLVLLQEMTKTKDALVAWNSHASQMAPCLQASQVMLLADPHVVSSVSTMFMATYKQRAPELGWTVCMWVHIEEYSNVPLVLVANGDVPLVQMTITVEEHGHVGFTWSSTDRLLSNRTLKRGGWTHVACTLFKNKIELYIDGGVDATRSGQYDIVLHPTFTVGGLVDPLKPEHHSSHILLDDMTVHEEPLAANEISSLAAAGPLLFRIKQRQILDQYCTSLLSLLTWLAVVKAPAMTDEIHLMLTLLPLCPPPAHPHMFQLLSCVLPSIAPTLEIPSLSETLLAFLVKQFGIAWFSAQNNLYGPPELYQLLTSRKDNCISSLVRAGHLSKDGVASWIVSDCPIKAKSTSILRSMRASLLDSFVTLFRSLLTSSTWVPELLQLFSIESPEKVLLSCRADSSLLSNREPVVQVILSIYVLGGYMKTTPPPIKMGESMMQLLEWVLQHPASVDGHVGSLDDMDQDVQIATYMHVRVSLLRLLTAQTPTPTVAGALLQLPIVVTELLSTAIRPFKASLEGVFGNEFDVVSKLDNVRGLMDWITDDSNESMSKKRVILDTLATSLFERLPYVRGVEVSPWWVLSAAQNLHVLGGDVDIDEYRIKGIQHFPTVKLNGVSVTAGSGMWYYEVVLLSDGLMQIGWIDSAFESDALQGQGVGDHTNSWAYDGTRFRRKKWNVGAMDYGEKWHSGDIVGVLLDTDRCEMQYFLNGRPLGVAFEGLRLNHPIYPAMSLNVDQSAQFHFTSSQFLYLPSMEKIQPVSSAILGHVCEHNTTAATKATTPNAGQEQDARRTDLVEGLIGLGFPPEWALRCARETSMELSESGAIAWIMEQMEHESQSVRPAPLHGIDTSTHHLQQLDGFMDVKKSSVMLEAPPLIVQVDQVESTTNPFLTTDEFCEDVYHAEPFAPRAQPPPTSPEVKATDKSTTFVVDLAETCPDEEILPLYLVAESARSMWCARDSVNHLISYAQYLPSPGFPEAFLLEFVQSVVGRHDDTPMRLDTFMRIFHVMCTKNPAFLSTLIADMVRHFQAACAKEHWYTSFRPGGRVPKSSVNLEWSSWLARVLFTLARQNDEAKLRIVGSSVWPTLMKAATSCNATLRHRAVLVMTAYLQMDVGATSAGLPSIRVDYLVDWLAAKVRKEKPTRAVYTDYTQSVFQLAVTLDAMLDGVTDTPPATESRSSPPLSDLFIEHIGTTSVTIARSSALENVSHFQLATQTVVNGRVALSPFADVAEAQFQPSPASFTFMNLQPDTTYSLRAVLPPDEYTVAVDFDTACESLLELDPSSMGANLELLNYNMSVRNRVNKKWHAVRASVSYTSGVHTWDVRIDKCVSKNIFVGICTADASMENYVGSDAWGWGFLANKAVWHNKSKLQTYGDIFKQGDVVTVTLNLDRGTLSFARNGDSFGVGVEHLPSHEAAYYPAISMYNKDDQVTFLPHEAAMASKAAKSGVASVMRMVRDVQRLHALWDDSSQPPLHDNDVYSAWVQWTLGQLVYVTGAQGEILAVDVSDKACAPFGLSPGDVVFTTKGMCTILGVAHHQMWYYLESHSPPTGPAGQVLAGWNVQVCRDMLSRPNEFPITRQHHEHQHSAWSLCEVTFDEFAARQGGWTPALDEAFVGHLQLLAYGMSVESILHLAPKDILNAFANEPGNPEKVPGKSTLDCLCRVGIIHASNRMMQHVLPVLVSSSGLHLVPRARHSCVVGTKFVRDLIKKSATLTMPSATDDLDEDPMDLAKFKLTLPVTPCVPYWESRSASAGVSNTSTAASAESRLASIAGQLAAFFGHVDERDLRRQFMAPPASVYTTSVQPRAFRVVCDDLPDPNSAYLHVFRECAREVQSRTVALFVPVASSHDALPSTMVNLDENDMAQFECVGKVIGMAWRCDVPMPWLFVPLVWKFLAGEPLTLADWHGIASPSPPSAIPNDVSAVVTGLAMATWTPDEFEVHKIPMFGARDEADYVRPDTRGAYVDALLASLLAPYQPALNALRRGITTIVPASCLGLLSAAQLQRLLTSPAVDLVYLEAQATYSGDAATCPDVAASLWKIVHGFGLDDQRHFCRFLLGHDGWHASRVSLDIRPCPSIPQQHGCSEDQATSSYGYPYVERTTESEASNVSADPMTFVRLYVPAYSSVELLQKKLHLAMTHTDQPLHQSSV</sequence>
<evidence type="ECO:0000256" key="2">
    <source>
        <dbReference type="ARBA" id="ARBA00022771"/>
    </source>
</evidence>
<proteinExistence type="predicted"/>
<dbReference type="InterPro" id="IPR001870">
    <property type="entry name" value="B30.2/SPRY"/>
</dbReference>
<dbReference type="Gene3D" id="2.60.120.200">
    <property type="match status" value="1"/>
</dbReference>
<keyword evidence="3 5" id="KW-0833">Ubl conjugation pathway</keyword>
<dbReference type="SMART" id="SM00119">
    <property type="entry name" value="HECTc"/>
    <property type="match status" value="1"/>
</dbReference>
<evidence type="ECO:0000259" key="7">
    <source>
        <dbReference type="PROSITE" id="PS50237"/>
    </source>
</evidence>
<dbReference type="eggNOG" id="KOG2242">
    <property type="taxonomic scope" value="Eukaryota"/>
</dbReference>
<feature type="domain" description="B30.2/SPRY" evidence="6">
    <location>
        <begin position="727"/>
        <end position="926"/>
    </location>
</feature>
<dbReference type="GO" id="GO:0005737">
    <property type="term" value="C:cytoplasm"/>
    <property type="evidence" value="ECO:0007669"/>
    <property type="project" value="TreeGrafter"/>
</dbReference>
<dbReference type="PROSITE" id="PS50188">
    <property type="entry name" value="B302_SPRY"/>
    <property type="match status" value="2"/>
</dbReference>
<dbReference type="SMART" id="SM00449">
    <property type="entry name" value="SPRY"/>
    <property type="match status" value="2"/>
</dbReference>
<dbReference type="InterPro" id="IPR000569">
    <property type="entry name" value="HECT_dom"/>
</dbReference>
<dbReference type="VEuPathDB" id="FungiDB:H310_03478"/>
<dbReference type="InterPro" id="IPR045129">
    <property type="entry name" value="RNF123/RKP/RSPRY1"/>
</dbReference>
<dbReference type="GO" id="GO:0051603">
    <property type="term" value="P:proteolysis involved in protein catabolic process"/>
    <property type="evidence" value="ECO:0007669"/>
    <property type="project" value="TreeGrafter"/>
</dbReference>
<dbReference type="GeneID" id="20080528"/>
<keyword evidence="4" id="KW-0862">Zinc</keyword>
<dbReference type="SUPFAM" id="SSF49899">
    <property type="entry name" value="Concanavalin A-like lectins/glucanases"/>
    <property type="match status" value="3"/>
</dbReference>
<comment type="caution">
    <text evidence="5">Lacks conserved residue(s) required for the propagation of feature annotation.</text>
</comment>
<dbReference type="Gene3D" id="2.60.120.920">
    <property type="match status" value="2"/>
</dbReference>
<keyword evidence="1" id="KW-0479">Metal-binding</keyword>
<protein>
    <recommendedName>
        <fullName evidence="9">B30.2/SPRY domain-containing protein</fullName>
    </recommendedName>
</protein>
<keyword evidence="2" id="KW-0863">Zinc-finger</keyword>
<evidence type="ECO:0000256" key="1">
    <source>
        <dbReference type="ARBA" id="ARBA00022723"/>
    </source>
</evidence>
<dbReference type="GO" id="GO:0004842">
    <property type="term" value="F:ubiquitin-protein transferase activity"/>
    <property type="evidence" value="ECO:0007669"/>
    <property type="project" value="InterPro"/>
</dbReference>
<evidence type="ECO:0000313" key="8">
    <source>
        <dbReference type="EMBL" id="ETW05794.1"/>
    </source>
</evidence>
<dbReference type="InterPro" id="IPR035983">
    <property type="entry name" value="Hect_E3_ubiquitin_ligase"/>
</dbReference>
<dbReference type="Pfam" id="PF00632">
    <property type="entry name" value="HECT"/>
    <property type="match status" value="1"/>
</dbReference>
<dbReference type="EMBL" id="KI913956">
    <property type="protein sequence ID" value="ETW05794.1"/>
    <property type="molecule type" value="Genomic_DNA"/>
</dbReference>
<dbReference type="CDD" id="cd11709">
    <property type="entry name" value="SPRY"/>
    <property type="match status" value="1"/>
</dbReference>
<dbReference type="Pfam" id="PF13385">
    <property type="entry name" value="Laminin_G_3"/>
    <property type="match status" value="1"/>
</dbReference>
<organism evidence="8">
    <name type="scientific">Aphanomyces invadans</name>
    <dbReference type="NCBI Taxonomy" id="157072"/>
    <lineage>
        <taxon>Eukaryota</taxon>
        <taxon>Sar</taxon>
        <taxon>Stramenopiles</taxon>
        <taxon>Oomycota</taxon>
        <taxon>Saprolegniomycetes</taxon>
        <taxon>Saprolegniales</taxon>
        <taxon>Verrucalvaceae</taxon>
        <taxon>Aphanomyces</taxon>
    </lineage>
</organism>
<dbReference type="Gene3D" id="3.30.2160.10">
    <property type="entry name" value="Hect, E3 ligase catalytic domain"/>
    <property type="match status" value="1"/>
</dbReference>
<dbReference type="SUPFAM" id="SSF56204">
    <property type="entry name" value="Hect, E3 ligase catalytic domain"/>
    <property type="match status" value="1"/>
</dbReference>
<dbReference type="Gene3D" id="3.90.1750.10">
    <property type="entry name" value="Hect, E3 ligase catalytic domains"/>
    <property type="match status" value="1"/>
</dbReference>
<dbReference type="InterPro" id="IPR003877">
    <property type="entry name" value="SPRY_dom"/>
</dbReference>
<dbReference type="InterPro" id="IPR013320">
    <property type="entry name" value="ConA-like_dom_sf"/>
</dbReference>
<dbReference type="Gene3D" id="3.30.2410.10">
    <property type="entry name" value="Hect, E3 ligase catalytic domain"/>
    <property type="match status" value="1"/>
</dbReference>
<feature type="domain" description="B30.2/SPRY" evidence="6">
    <location>
        <begin position="1436"/>
        <end position="1618"/>
    </location>
</feature>
<dbReference type="InterPro" id="IPR043136">
    <property type="entry name" value="B30.2/SPRY_sf"/>
</dbReference>
<gene>
    <name evidence="8" type="ORF">H310_03478</name>
</gene>
<dbReference type="eggNOG" id="KOG0939">
    <property type="taxonomic scope" value="Eukaryota"/>
</dbReference>
<dbReference type="STRING" id="157072.A0A024UHM2"/>
<dbReference type="PROSITE" id="PS50237">
    <property type="entry name" value="HECT"/>
    <property type="match status" value="1"/>
</dbReference>
<evidence type="ECO:0000256" key="3">
    <source>
        <dbReference type="ARBA" id="ARBA00022786"/>
    </source>
</evidence>
<evidence type="ECO:0000256" key="5">
    <source>
        <dbReference type="PROSITE-ProRule" id="PRU00104"/>
    </source>
</evidence>
<dbReference type="RefSeq" id="XP_008865571.1">
    <property type="nucleotide sequence ID" value="XM_008867349.1"/>
</dbReference>
<dbReference type="OrthoDB" id="195558at2759"/>
<dbReference type="PANTHER" id="PTHR13363">
    <property type="entry name" value="RING FINGER AND SRY DOMAIN-CONTAINING"/>
    <property type="match status" value="1"/>
</dbReference>
<accession>A0A024UHM2</accession>
<reference evidence="8" key="1">
    <citation type="submission" date="2013-12" db="EMBL/GenBank/DDBJ databases">
        <title>The Genome Sequence of Aphanomyces invadans NJM9701.</title>
        <authorList>
            <consortium name="The Broad Institute Genomics Platform"/>
            <person name="Russ C."/>
            <person name="Tyler B."/>
            <person name="van West P."/>
            <person name="Dieguez-Uribeondo J."/>
            <person name="Young S.K."/>
            <person name="Zeng Q."/>
            <person name="Gargeya S."/>
            <person name="Fitzgerald M."/>
            <person name="Abouelleil A."/>
            <person name="Alvarado L."/>
            <person name="Chapman S.B."/>
            <person name="Gainer-Dewar J."/>
            <person name="Goldberg J."/>
            <person name="Griggs A."/>
            <person name="Gujja S."/>
            <person name="Hansen M."/>
            <person name="Howarth C."/>
            <person name="Imamovic A."/>
            <person name="Ireland A."/>
            <person name="Larimer J."/>
            <person name="McCowan C."/>
            <person name="Murphy C."/>
            <person name="Pearson M."/>
            <person name="Poon T.W."/>
            <person name="Priest M."/>
            <person name="Roberts A."/>
            <person name="Saif S."/>
            <person name="Shea T."/>
            <person name="Sykes S."/>
            <person name="Wortman J."/>
            <person name="Nusbaum C."/>
            <person name="Birren B."/>
        </authorList>
    </citation>
    <scope>NUCLEOTIDE SEQUENCE [LARGE SCALE GENOMIC DNA]</scope>
    <source>
        <strain evidence="8">NJM9701</strain>
    </source>
</reference>
<feature type="domain" description="HECT" evidence="7">
    <location>
        <begin position="2154"/>
        <end position="2325"/>
    </location>
</feature>
<name>A0A024UHM2_9STRA</name>
<evidence type="ECO:0008006" key="9">
    <source>
        <dbReference type="Google" id="ProtNLM"/>
    </source>
</evidence>
<evidence type="ECO:0000256" key="4">
    <source>
        <dbReference type="ARBA" id="ARBA00022833"/>
    </source>
</evidence>